<dbReference type="InterPro" id="IPR023210">
    <property type="entry name" value="NADP_OxRdtase_dom"/>
</dbReference>
<dbReference type="Pfam" id="PF00248">
    <property type="entry name" value="Aldo_ket_red"/>
    <property type="match status" value="1"/>
</dbReference>
<dbReference type="PROSITE" id="PS00798">
    <property type="entry name" value="ALDOKETO_REDUCTASE_1"/>
    <property type="match status" value="1"/>
</dbReference>
<dbReference type="PRINTS" id="PR00069">
    <property type="entry name" value="ALDKETRDTASE"/>
</dbReference>
<dbReference type="SUPFAM" id="SSF51430">
    <property type="entry name" value="NAD(P)-linked oxidoreductase"/>
    <property type="match status" value="1"/>
</dbReference>
<dbReference type="PIRSF" id="PIRSF000097">
    <property type="entry name" value="AKR"/>
    <property type="match status" value="1"/>
</dbReference>
<dbReference type="InterPro" id="IPR018170">
    <property type="entry name" value="Aldo/ket_reductase_CS"/>
</dbReference>
<dbReference type="Gene3D" id="3.20.20.100">
    <property type="entry name" value="NADP-dependent oxidoreductase domain"/>
    <property type="match status" value="1"/>
</dbReference>
<dbReference type="RefSeq" id="WP_372390198.1">
    <property type="nucleotide sequence ID" value="NZ_JBGNYA010000001.1"/>
</dbReference>
<proteinExistence type="predicted"/>
<keyword evidence="3" id="KW-1185">Reference proteome</keyword>
<reference evidence="2 3" key="1">
    <citation type="submission" date="2024-08" db="EMBL/GenBank/DDBJ databases">
        <title>Halobellus sp. MBLA0158 whole genome sequence.</title>
        <authorList>
            <person name="Hwang C.Y."/>
            <person name="Cho E.-S."/>
            <person name="Seo M.-J."/>
        </authorList>
    </citation>
    <scope>NUCLEOTIDE SEQUENCE [LARGE SCALE GENOMIC DNA]</scope>
    <source>
        <strain evidence="2 3">MBLA0158</strain>
    </source>
</reference>
<evidence type="ECO:0000259" key="1">
    <source>
        <dbReference type="Pfam" id="PF00248"/>
    </source>
</evidence>
<dbReference type="InterPro" id="IPR020471">
    <property type="entry name" value="AKR"/>
</dbReference>
<evidence type="ECO:0000313" key="2">
    <source>
        <dbReference type="EMBL" id="MFA1611816.1"/>
    </source>
</evidence>
<dbReference type="EMBL" id="JBGNYA010000001">
    <property type="protein sequence ID" value="MFA1611816.1"/>
    <property type="molecule type" value="Genomic_DNA"/>
</dbReference>
<name>A0ABD5MIG0_9EURY</name>
<protein>
    <submittedName>
        <fullName evidence="2">Aldo/keto reductase</fullName>
    </submittedName>
</protein>
<dbReference type="PANTHER" id="PTHR43638">
    <property type="entry name" value="OXIDOREDUCTASE, ALDO/KETO REDUCTASE FAMILY PROTEIN"/>
    <property type="match status" value="1"/>
</dbReference>
<dbReference type="PANTHER" id="PTHR43638:SF3">
    <property type="entry name" value="ALDEHYDE REDUCTASE"/>
    <property type="match status" value="1"/>
</dbReference>
<dbReference type="InterPro" id="IPR036812">
    <property type="entry name" value="NAD(P)_OxRdtase_dom_sf"/>
</dbReference>
<sequence>MTLHLPRLGLGTSDLGITLGDGDDDPEECVTAVETALDLGYRHVDTAQMYGNEHLVGKAIERSDVGRDEVVLATKVHPQNLAYDDVIETTKESLDRLRTDYVDLLYVHWPIDAYDPDETLPAFDRLREEGYIDHVGVSNFTVETLEVARGVLDAPIAANQIQLHPMLPPTEGERAELLPYAAEHDIEVVAWSPLARGEALSLAPVRAVAEKHGVSPARVILAWLSDFDVSVVAKASTRDHLEDNLEAPSLSLDDEDVERIESIEERKRLFDREDAPWNQ</sequence>
<dbReference type="Proteomes" id="UP001570511">
    <property type="component" value="Unassembled WGS sequence"/>
</dbReference>
<feature type="domain" description="NADP-dependent oxidoreductase" evidence="1">
    <location>
        <begin position="7"/>
        <end position="264"/>
    </location>
</feature>
<comment type="caution">
    <text evidence="2">The sequence shown here is derived from an EMBL/GenBank/DDBJ whole genome shotgun (WGS) entry which is preliminary data.</text>
</comment>
<evidence type="ECO:0000313" key="3">
    <source>
        <dbReference type="Proteomes" id="UP001570511"/>
    </source>
</evidence>
<dbReference type="AlphaFoldDB" id="A0ABD5MIG0"/>
<accession>A0ABD5MIG0</accession>
<gene>
    <name evidence="2" type="ORF">OS889_12450</name>
</gene>
<organism evidence="2 3">
    <name type="scientific">Halobellus rubicundus</name>
    <dbReference type="NCBI Taxonomy" id="2996466"/>
    <lineage>
        <taxon>Archaea</taxon>
        <taxon>Methanobacteriati</taxon>
        <taxon>Methanobacteriota</taxon>
        <taxon>Stenosarchaea group</taxon>
        <taxon>Halobacteria</taxon>
        <taxon>Halobacteriales</taxon>
        <taxon>Haloferacaceae</taxon>
        <taxon>Halobellus</taxon>
    </lineage>
</organism>